<accession>A0A543IZP4</accession>
<feature type="compositionally biased region" description="Basic and acidic residues" evidence="1">
    <location>
        <begin position="45"/>
        <end position="57"/>
    </location>
</feature>
<sequence length="427" mass="47048">MSGRPEHGYPDPAAAARAALDRILAGVSSHAASHPPADTPPPTPPDERGRAEADDRPVDERLYATITGFARTLRAAGVAADRERTQNMVEALARLDVTRPMDVYWAGRFTLCSGPDDIPRYDRCFAAYFGGERALPVRQPAVVTVTRHVVSLGDDGEGGQEGDGDVVPMTASRVEILRHRDVARMTAAERDEIHRMLALLEAARQRRRSRRFTPAQRGRIDPRRTVRDTLRRGGEPARLRRRTHRTRPRRVVLLVDVSGSMAPYADTLLRFAHALVRREPRATEVFSVGTRLTRITEELRHRDPATAMREVSAAIPDWSGGTRLGEELKEFLARHGSYARGAIAVIASDGWERGDPSLLGSQMARLSRLAHRVVWVNPHKGSEGYQPLTGGMQAALPYIDDFVAGHSLAAFEDLAALLAGKQSGKTR</sequence>
<gene>
    <name evidence="2" type="ORF">FHX40_2769</name>
</gene>
<dbReference type="PANTHER" id="PTHR39338">
    <property type="entry name" value="BLL5662 PROTEIN-RELATED"/>
    <property type="match status" value="1"/>
</dbReference>
<dbReference type="AlphaFoldDB" id="A0A543IZP4"/>
<dbReference type="InterPro" id="IPR036465">
    <property type="entry name" value="vWFA_dom_sf"/>
</dbReference>
<dbReference type="InterPro" id="IPR008912">
    <property type="entry name" value="Uncharacterised_CoxE"/>
</dbReference>
<dbReference type="RefSeq" id="WP_142259973.1">
    <property type="nucleotide sequence ID" value="NZ_BMPV01000001.1"/>
</dbReference>
<keyword evidence="3" id="KW-1185">Reference proteome</keyword>
<dbReference type="Pfam" id="PF05762">
    <property type="entry name" value="VWA_CoxE"/>
    <property type="match status" value="1"/>
</dbReference>
<comment type="caution">
    <text evidence="2">The sequence shown here is derived from an EMBL/GenBank/DDBJ whole genome shotgun (WGS) entry which is preliminary data.</text>
</comment>
<protein>
    <recommendedName>
        <fullName evidence="4">VWFA domain-containing protein</fullName>
    </recommendedName>
</protein>
<dbReference type="EMBL" id="VFPQ01000001">
    <property type="protein sequence ID" value="TQM76045.1"/>
    <property type="molecule type" value="Genomic_DNA"/>
</dbReference>
<evidence type="ECO:0008006" key="4">
    <source>
        <dbReference type="Google" id="ProtNLM"/>
    </source>
</evidence>
<dbReference type="Proteomes" id="UP000319213">
    <property type="component" value="Unassembled WGS sequence"/>
</dbReference>
<dbReference type="PANTHER" id="PTHR39338:SF6">
    <property type="entry name" value="BLL5662 PROTEIN"/>
    <property type="match status" value="1"/>
</dbReference>
<evidence type="ECO:0000313" key="3">
    <source>
        <dbReference type="Proteomes" id="UP000319213"/>
    </source>
</evidence>
<dbReference type="OrthoDB" id="9790469at2"/>
<name>A0A543IZP4_9ACTN</name>
<evidence type="ECO:0000256" key="1">
    <source>
        <dbReference type="SAM" id="MobiDB-lite"/>
    </source>
</evidence>
<evidence type="ECO:0000313" key="2">
    <source>
        <dbReference type="EMBL" id="TQM76045.1"/>
    </source>
</evidence>
<dbReference type="InterPro" id="IPR011195">
    <property type="entry name" value="UCP010256"/>
</dbReference>
<organism evidence="2 3">
    <name type="scientific">Thermopolyspora flexuosa</name>
    <dbReference type="NCBI Taxonomy" id="103836"/>
    <lineage>
        <taxon>Bacteria</taxon>
        <taxon>Bacillati</taxon>
        <taxon>Actinomycetota</taxon>
        <taxon>Actinomycetes</taxon>
        <taxon>Streptosporangiales</taxon>
        <taxon>Streptosporangiaceae</taxon>
        <taxon>Thermopolyspora</taxon>
    </lineage>
</organism>
<dbReference type="CDD" id="cd00198">
    <property type="entry name" value="vWFA"/>
    <property type="match status" value="1"/>
</dbReference>
<dbReference type="SUPFAM" id="SSF53300">
    <property type="entry name" value="vWA-like"/>
    <property type="match status" value="1"/>
</dbReference>
<proteinExistence type="predicted"/>
<feature type="region of interest" description="Disordered" evidence="1">
    <location>
        <begin position="25"/>
        <end position="57"/>
    </location>
</feature>
<dbReference type="PIRSF" id="PIRSF010256">
    <property type="entry name" value="CoxE_vWa"/>
    <property type="match status" value="1"/>
</dbReference>
<reference evidence="2 3" key="1">
    <citation type="submission" date="2019-06" db="EMBL/GenBank/DDBJ databases">
        <title>Sequencing the genomes of 1000 actinobacteria strains.</title>
        <authorList>
            <person name="Klenk H.-P."/>
        </authorList>
    </citation>
    <scope>NUCLEOTIDE SEQUENCE [LARGE SCALE GENOMIC DNA]</scope>
    <source>
        <strain evidence="2 3">DSM 43186</strain>
    </source>
</reference>
<feature type="compositionally biased region" description="Low complexity" evidence="1">
    <location>
        <begin position="25"/>
        <end position="36"/>
    </location>
</feature>